<feature type="transmembrane region" description="Helical" evidence="1">
    <location>
        <begin position="93"/>
        <end position="116"/>
    </location>
</feature>
<evidence type="ECO:0000313" key="3">
    <source>
        <dbReference type="Proteomes" id="UP001597373"/>
    </source>
</evidence>
<dbReference type="Pfam" id="PF03729">
    <property type="entry name" value="DUF308"/>
    <property type="match status" value="1"/>
</dbReference>
<dbReference type="InterPro" id="IPR005325">
    <property type="entry name" value="DUF308_memb"/>
</dbReference>
<protein>
    <submittedName>
        <fullName evidence="2">HdeD family acid-resistance protein</fullName>
    </submittedName>
</protein>
<dbReference type="Proteomes" id="UP001597373">
    <property type="component" value="Unassembled WGS sequence"/>
</dbReference>
<organism evidence="2 3">
    <name type="scientific">Chelativorans composti</name>
    <dbReference type="NCBI Taxonomy" id="768533"/>
    <lineage>
        <taxon>Bacteria</taxon>
        <taxon>Pseudomonadati</taxon>
        <taxon>Pseudomonadota</taxon>
        <taxon>Alphaproteobacteria</taxon>
        <taxon>Hyphomicrobiales</taxon>
        <taxon>Phyllobacteriaceae</taxon>
        <taxon>Chelativorans</taxon>
    </lineage>
</organism>
<dbReference type="PANTHER" id="PTHR34989">
    <property type="entry name" value="PROTEIN HDED"/>
    <property type="match status" value="1"/>
</dbReference>
<dbReference type="RefSeq" id="WP_345098244.1">
    <property type="nucleotide sequence ID" value="NZ_BAABGS010000012.1"/>
</dbReference>
<evidence type="ECO:0000256" key="1">
    <source>
        <dbReference type="SAM" id="Phobius"/>
    </source>
</evidence>
<feature type="transmembrane region" description="Helical" evidence="1">
    <location>
        <begin position="36"/>
        <end position="56"/>
    </location>
</feature>
<feature type="transmembrane region" description="Helical" evidence="1">
    <location>
        <begin position="12"/>
        <end position="30"/>
    </location>
</feature>
<keyword evidence="1" id="KW-0472">Membrane</keyword>
<name>A0ABW5DKB4_9HYPH</name>
<reference evidence="3" key="1">
    <citation type="journal article" date="2019" name="Int. J. Syst. Evol. Microbiol.">
        <title>The Global Catalogue of Microorganisms (GCM) 10K type strain sequencing project: providing services to taxonomists for standard genome sequencing and annotation.</title>
        <authorList>
            <consortium name="The Broad Institute Genomics Platform"/>
            <consortium name="The Broad Institute Genome Sequencing Center for Infectious Disease"/>
            <person name="Wu L."/>
            <person name="Ma J."/>
        </authorList>
    </citation>
    <scope>NUCLEOTIDE SEQUENCE [LARGE SCALE GENOMIC DNA]</scope>
    <source>
        <strain evidence="3">KCTC 23707</strain>
    </source>
</reference>
<proteinExistence type="predicted"/>
<keyword evidence="1" id="KW-1133">Transmembrane helix</keyword>
<feature type="transmembrane region" description="Helical" evidence="1">
    <location>
        <begin position="148"/>
        <end position="175"/>
    </location>
</feature>
<dbReference type="EMBL" id="JBHUIR010000054">
    <property type="protein sequence ID" value="MFD2260970.1"/>
    <property type="molecule type" value="Genomic_DNA"/>
</dbReference>
<feature type="transmembrane region" description="Helical" evidence="1">
    <location>
        <begin position="123"/>
        <end position="142"/>
    </location>
</feature>
<sequence>MATAFDTKPSWGWLAFLGVISLIGGVLALFNPFAATLTAAMLAAWTFLLFGILTIVQAVGQEGRGATFLWNLLIGVLMIVLGISLIFRPLEGIISLTILVAVMFIVLGFAKFFYAFGLRPIRGWGWVLVSGIVSIVLGFMILADMPWIAGVALGILLAVELLSNGFFLLLVALGIRNLTRG</sequence>
<evidence type="ECO:0000313" key="2">
    <source>
        <dbReference type="EMBL" id="MFD2260970.1"/>
    </source>
</evidence>
<gene>
    <name evidence="2" type="ORF">ACFSMZ_14555</name>
</gene>
<feature type="transmembrane region" description="Helical" evidence="1">
    <location>
        <begin position="68"/>
        <end position="87"/>
    </location>
</feature>
<comment type="caution">
    <text evidence="2">The sequence shown here is derived from an EMBL/GenBank/DDBJ whole genome shotgun (WGS) entry which is preliminary data.</text>
</comment>
<keyword evidence="1" id="KW-0812">Transmembrane</keyword>
<dbReference type="InterPro" id="IPR052712">
    <property type="entry name" value="Acid_resist_chaperone_HdeD"/>
</dbReference>
<dbReference type="PANTHER" id="PTHR34989:SF1">
    <property type="entry name" value="PROTEIN HDED"/>
    <property type="match status" value="1"/>
</dbReference>
<keyword evidence="3" id="KW-1185">Reference proteome</keyword>
<accession>A0ABW5DKB4</accession>